<dbReference type="AlphaFoldDB" id="A0A9D1P1Q1"/>
<evidence type="ECO:0000313" key="3">
    <source>
        <dbReference type="Proteomes" id="UP000824169"/>
    </source>
</evidence>
<gene>
    <name evidence="2" type="ORF">IAB71_01115</name>
</gene>
<sequence length="164" mass="18995">MDITISEDIDAEFLECVDEILRNREFQKLVFYRQHYNTTRLLHSLNVSYISWRLAKKFRLDARCAARAGLLHDFFLYDFKDPKPTREPQAFYHPKVAAYNSTAHFQISEKERAAILSHMFPLGPVPNSREAWVISCADKFCAALELFQMPVALSRPGRVNIKAA</sequence>
<dbReference type="InterPro" id="IPR006674">
    <property type="entry name" value="HD_domain"/>
</dbReference>
<dbReference type="InterPro" id="IPR003607">
    <property type="entry name" value="HD/PDEase_dom"/>
</dbReference>
<dbReference type="SMART" id="SM00471">
    <property type="entry name" value="HDc"/>
    <property type="match status" value="1"/>
</dbReference>
<dbReference type="Gene3D" id="1.10.3210.10">
    <property type="entry name" value="Hypothetical protein af1432"/>
    <property type="match status" value="1"/>
</dbReference>
<evidence type="ECO:0000313" key="2">
    <source>
        <dbReference type="EMBL" id="HIV24381.1"/>
    </source>
</evidence>
<dbReference type="EMBL" id="DVOO01000003">
    <property type="protein sequence ID" value="HIV24381.1"/>
    <property type="molecule type" value="Genomic_DNA"/>
</dbReference>
<name>A0A9D1P1Q1_9FIRM</name>
<dbReference type="CDD" id="cd00077">
    <property type="entry name" value="HDc"/>
    <property type="match status" value="1"/>
</dbReference>
<accession>A0A9D1P1Q1</accession>
<feature type="domain" description="HD/PDEase" evidence="1">
    <location>
        <begin position="36"/>
        <end position="152"/>
    </location>
</feature>
<protein>
    <submittedName>
        <fullName evidence="2">HD domain-containing protein</fullName>
    </submittedName>
</protein>
<organism evidence="2 3">
    <name type="scientific">Candidatus Scatomonas pullistercoris</name>
    <dbReference type="NCBI Taxonomy" id="2840920"/>
    <lineage>
        <taxon>Bacteria</taxon>
        <taxon>Bacillati</taxon>
        <taxon>Bacillota</taxon>
        <taxon>Clostridia</taxon>
        <taxon>Lachnospirales</taxon>
        <taxon>Lachnospiraceae</taxon>
        <taxon>Lachnospiraceae incertae sedis</taxon>
        <taxon>Candidatus Scatomonas</taxon>
    </lineage>
</organism>
<reference evidence="2" key="2">
    <citation type="journal article" date="2021" name="PeerJ">
        <title>Extensive microbial diversity within the chicken gut microbiome revealed by metagenomics and culture.</title>
        <authorList>
            <person name="Gilroy R."/>
            <person name="Ravi A."/>
            <person name="Getino M."/>
            <person name="Pursley I."/>
            <person name="Horton D.L."/>
            <person name="Alikhan N.F."/>
            <person name="Baker D."/>
            <person name="Gharbi K."/>
            <person name="Hall N."/>
            <person name="Watson M."/>
            <person name="Adriaenssens E.M."/>
            <person name="Foster-Nyarko E."/>
            <person name="Jarju S."/>
            <person name="Secka A."/>
            <person name="Antonio M."/>
            <person name="Oren A."/>
            <person name="Chaudhuri R.R."/>
            <person name="La Ragione R."/>
            <person name="Hildebrand F."/>
            <person name="Pallen M.J."/>
        </authorList>
    </citation>
    <scope>NUCLEOTIDE SEQUENCE</scope>
    <source>
        <strain evidence="2">CHK188-20938</strain>
    </source>
</reference>
<reference evidence="2" key="1">
    <citation type="submission" date="2020-10" db="EMBL/GenBank/DDBJ databases">
        <authorList>
            <person name="Gilroy R."/>
        </authorList>
    </citation>
    <scope>NUCLEOTIDE SEQUENCE</scope>
    <source>
        <strain evidence="2">CHK188-20938</strain>
    </source>
</reference>
<proteinExistence type="predicted"/>
<evidence type="ECO:0000259" key="1">
    <source>
        <dbReference type="SMART" id="SM00471"/>
    </source>
</evidence>
<comment type="caution">
    <text evidence="2">The sequence shown here is derived from an EMBL/GenBank/DDBJ whole genome shotgun (WGS) entry which is preliminary data.</text>
</comment>
<dbReference type="Proteomes" id="UP000824169">
    <property type="component" value="Unassembled WGS sequence"/>
</dbReference>
<dbReference type="Pfam" id="PF01966">
    <property type="entry name" value="HD"/>
    <property type="match status" value="1"/>
</dbReference>
<dbReference type="SUPFAM" id="SSF109604">
    <property type="entry name" value="HD-domain/PDEase-like"/>
    <property type="match status" value="1"/>
</dbReference>